<comment type="caution">
    <text evidence="2">The sequence shown here is derived from an EMBL/GenBank/DDBJ whole genome shotgun (WGS) entry which is preliminary data.</text>
</comment>
<dbReference type="Proteomes" id="UP001433638">
    <property type="component" value="Unassembled WGS sequence"/>
</dbReference>
<accession>A0ABV1M3H9</accession>
<evidence type="ECO:0000313" key="2">
    <source>
        <dbReference type="EMBL" id="MEQ6290787.1"/>
    </source>
</evidence>
<protein>
    <submittedName>
        <fullName evidence="2">DUF1365 domain-containing protein</fullName>
    </submittedName>
</protein>
<name>A0ABV1M3H9_9NEIS</name>
<dbReference type="Pfam" id="PF07103">
    <property type="entry name" value="DUF1365"/>
    <property type="match status" value="1"/>
</dbReference>
<dbReference type="EMBL" id="JBEFLD010000004">
    <property type="protein sequence ID" value="MEQ6290787.1"/>
    <property type="molecule type" value="Genomic_DNA"/>
</dbReference>
<gene>
    <name evidence="2" type="ORF">ABNW52_09185</name>
</gene>
<feature type="compositionally biased region" description="Polar residues" evidence="1">
    <location>
        <begin position="258"/>
        <end position="268"/>
    </location>
</feature>
<dbReference type="PANTHER" id="PTHR33973">
    <property type="entry name" value="OS07G0153300 PROTEIN"/>
    <property type="match status" value="1"/>
</dbReference>
<organism evidence="2 3">
    <name type="scientific">Vogesella oryzagri</name>
    <dbReference type="NCBI Taxonomy" id="3160864"/>
    <lineage>
        <taxon>Bacteria</taxon>
        <taxon>Pseudomonadati</taxon>
        <taxon>Pseudomonadota</taxon>
        <taxon>Betaproteobacteria</taxon>
        <taxon>Neisseriales</taxon>
        <taxon>Chromobacteriaceae</taxon>
        <taxon>Vogesella</taxon>
    </lineage>
</organism>
<proteinExistence type="predicted"/>
<evidence type="ECO:0000313" key="3">
    <source>
        <dbReference type="Proteomes" id="UP001433638"/>
    </source>
</evidence>
<dbReference type="PANTHER" id="PTHR33973:SF4">
    <property type="entry name" value="OS07G0153300 PROTEIN"/>
    <property type="match status" value="1"/>
</dbReference>
<keyword evidence="3" id="KW-1185">Reference proteome</keyword>
<dbReference type="RefSeq" id="WP_349586700.1">
    <property type="nucleotide sequence ID" value="NZ_JBEFLD010000004.1"/>
</dbReference>
<feature type="region of interest" description="Disordered" evidence="1">
    <location>
        <begin position="249"/>
        <end position="282"/>
    </location>
</feature>
<dbReference type="InterPro" id="IPR010775">
    <property type="entry name" value="DUF1365"/>
</dbReference>
<sequence>MKPPQLYRGEVWHGRSQPVRHQFRYRHAWVAISLPQQDVTQLRLAPGVRWQRRRHGPRDGSALWPWLCQRLQEHGVHEVGRIELHTLPAVLGYVFNPVSFYLVLDGSKQLRAVWVEVNNTFGAHHDYCLHHPDLAPIRPRDGFVAPKALQVSPFFQVEGEYRFRFHRDAASGRFSVAIDYSRDGSRRDFAARQHGWPQAATAANVWRLVLACASLTFAVWLRIHWQAWRLWRKGAPFFGSDGRVDRPHQALAEPAAVANNQAQPSPNREQPHEYRFRHPAAR</sequence>
<evidence type="ECO:0000256" key="1">
    <source>
        <dbReference type="SAM" id="MobiDB-lite"/>
    </source>
</evidence>
<reference evidence="2" key="1">
    <citation type="submission" date="2024-06" db="EMBL/GenBank/DDBJ databases">
        <title>Genome sequence of Vogesella sp. MAHUQ-64.</title>
        <authorList>
            <person name="Huq M.A."/>
        </authorList>
    </citation>
    <scope>NUCLEOTIDE SEQUENCE</scope>
    <source>
        <strain evidence="2">MAHUQ-64</strain>
    </source>
</reference>